<feature type="compositionally biased region" description="Low complexity" evidence="1">
    <location>
        <begin position="44"/>
        <end position="55"/>
    </location>
</feature>
<sequence length="81" mass="9027">MIYIYLLTSNIEAPFCFPDIGRPFSRCYGFRRRDARPDVDDVQADASATDSADATRVPTSTTSKRTPAPPDSFTFFTIAKV</sequence>
<evidence type="ECO:0000313" key="2">
    <source>
        <dbReference type="EMBL" id="KAK9738054.1"/>
    </source>
</evidence>
<dbReference type="AlphaFoldDB" id="A0AAW1LX68"/>
<evidence type="ECO:0000256" key="1">
    <source>
        <dbReference type="SAM" id="MobiDB-lite"/>
    </source>
</evidence>
<feature type="region of interest" description="Disordered" evidence="1">
    <location>
        <begin position="37"/>
        <end position="69"/>
    </location>
</feature>
<comment type="caution">
    <text evidence="2">The sequence shown here is derived from an EMBL/GenBank/DDBJ whole genome shotgun (WGS) entry which is preliminary data.</text>
</comment>
<organism evidence="2 3">
    <name type="scientific">Popillia japonica</name>
    <name type="common">Japanese beetle</name>
    <dbReference type="NCBI Taxonomy" id="7064"/>
    <lineage>
        <taxon>Eukaryota</taxon>
        <taxon>Metazoa</taxon>
        <taxon>Ecdysozoa</taxon>
        <taxon>Arthropoda</taxon>
        <taxon>Hexapoda</taxon>
        <taxon>Insecta</taxon>
        <taxon>Pterygota</taxon>
        <taxon>Neoptera</taxon>
        <taxon>Endopterygota</taxon>
        <taxon>Coleoptera</taxon>
        <taxon>Polyphaga</taxon>
        <taxon>Scarabaeiformia</taxon>
        <taxon>Scarabaeidae</taxon>
        <taxon>Rutelinae</taxon>
        <taxon>Popillia</taxon>
    </lineage>
</organism>
<accession>A0AAW1LX68</accession>
<name>A0AAW1LX68_POPJA</name>
<protein>
    <submittedName>
        <fullName evidence="2">Uncharacterized protein</fullName>
    </submittedName>
</protein>
<reference evidence="2 3" key="1">
    <citation type="journal article" date="2024" name="BMC Genomics">
        <title>De novo assembly and annotation of Popillia japonica's genome with initial clues to its potential as an invasive pest.</title>
        <authorList>
            <person name="Cucini C."/>
            <person name="Boschi S."/>
            <person name="Funari R."/>
            <person name="Cardaioli E."/>
            <person name="Iannotti N."/>
            <person name="Marturano G."/>
            <person name="Paoli F."/>
            <person name="Bruttini M."/>
            <person name="Carapelli A."/>
            <person name="Frati F."/>
            <person name="Nardi F."/>
        </authorList>
    </citation>
    <scope>NUCLEOTIDE SEQUENCE [LARGE SCALE GENOMIC DNA]</scope>
    <source>
        <strain evidence="2">DMR45628</strain>
    </source>
</reference>
<dbReference type="Proteomes" id="UP001458880">
    <property type="component" value="Unassembled WGS sequence"/>
</dbReference>
<gene>
    <name evidence="2" type="ORF">QE152_g10206</name>
</gene>
<evidence type="ECO:0000313" key="3">
    <source>
        <dbReference type="Proteomes" id="UP001458880"/>
    </source>
</evidence>
<dbReference type="EMBL" id="JASPKY010000091">
    <property type="protein sequence ID" value="KAK9738054.1"/>
    <property type="molecule type" value="Genomic_DNA"/>
</dbReference>
<proteinExistence type="predicted"/>
<keyword evidence="3" id="KW-1185">Reference proteome</keyword>